<dbReference type="Proteomes" id="UP000033452">
    <property type="component" value="Unassembled WGS sequence"/>
</dbReference>
<keyword evidence="1" id="KW-0732">Signal</keyword>
<dbReference type="EMBL" id="JXYA01000006">
    <property type="protein sequence ID" value="KJZ12100.1"/>
    <property type="molecule type" value="Genomic_DNA"/>
</dbReference>
<sequence length="254" mass="29020">MTNKLFTLILLLAVFVSQAWASTFKLDRHRVVLDQDMRRGELRIYNTSDTLQSYRISLIDMQMDEQGILKFAEQYQFSAKPYLRVGPRVAKDVLPKQFQKVRLMKKGKIPEGEFRAHLMVEALSADDPTEQSGAVQVRANYKVVIPVFIKNTTSVTELSIGHVKFSKDASNLIVRLNKQGPGHTSANLVVKEAEEELFRVNQFSLYPELSQRDMTLPIEYKEVATKKLTIQLEDVESKEALKTLDVTITEDLLK</sequence>
<protein>
    <recommendedName>
        <fullName evidence="4">Molecular chaperone</fullName>
    </recommendedName>
</protein>
<organism evidence="2 3">
    <name type="scientific">Pseudoalteromonas rubra</name>
    <dbReference type="NCBI Taxonomy" id="43658"/>
    <lineage>
        <taxon>Bacteria</taxon>
        <taxon>Pseudomonadati</taxon>
        <taxon>Pseudomonadota</taxon>
        <taxon>Gammaproteobacteria</taxon>
        <taxon>Alteromonadales</taxon>
        <taxon>Pseudoalteromonadaceae</taxon>
        <taxon>Pseudoalteromonas</taxon>
    </lineage>
</organism>
<keyword evidence="3" id="KW-1185">Reference proteome</keyword>
<evidence type="ECO:0000256" key="1">
    <source>
        <dbReference type="SAM" id="SignalP"/>
    </source>
</evidence>
<evidence type="ECO:0000313" key="2">
    <source>
        <dbReference type="EMBL" id="KJZ12100.1"/>
    </source>
</evidence>
<gene>
    <name evidence="2" type="ORF">TW77_03225</name>
</gene>
<dbReference type="OrthoDB" id="6285028at2"/>
<evidence type="ECO:0000313" key="3">
    <source>
        <dbReference type="Proteomes" id="UP000033452"/>
    </source>
</evidence>
<evidence type="ECO:0008006" key="4">
    <source>
        <dbReference type="Google" id="ProtNLM"/>
    </source>
</evidence>
<comment type="caution">
    <text evidence="2">The sequence shown here is derived from an EMBL/GenBank/DDBJ whole genome shotgun (WGS) entry which is preliminary data.</text>
</comment>
<proteinExistence type="predicted"/>
<accession>A0A0F4QXV6</accession>
<dbReference type="AlphaFoldDB" id="A0A0F4QXV6"/>
<feature type="chain" id="PRO_5002475937" description="Molecular chaperone" evidence="1">
    <location>
        <begin position="22"/>
        <end position="254"/>
    </location>
</feature>
<feature type="signal peptide" evidence="1">
    <location>
        <begin position="1"/>
        <end position="21"/>
    </location>
</feature>
<name>A0A0F4QXV6_9GAMM</name>
<reference evidence="2 3" key="1">
    <citation type="journal article" date="2015" name="BMC Genomics">
        <title>Genome mining reveals unlocked bioactive potential of marine Gram-negative bacteria.</title>
        <authorList>
            <person name="Machado H."/>
            <person name="Sonnenschein E.C."/>
            <person name="Melchiorsen J."/>
            <person name="Gram L."/>
        </authorList>
    </citation>
    <scope>NUCLEOTIDE SEQUENCE [LARGE SCALE GENOMIC DNA]</scope>
    <source>
        <strain evidence="2 3">S2471</strain>
    </source>
</reference>
<dbReference type="PATRIC" id="fig|43658.5.peg.673"/>
<dbReference type="RefSeq" id="WP_046003534.1">
    <property type="nucleotide sequence ID" value="NZ_JXYA01000006.1"/>
</dbReference>